<evidence type="ECO:0000259" key="2">
    <source>
        <dbReference type="Pfam" id="PF25583"/>
    </source>
</evidence>
<dbReference type="RefSeq" id="WP_193501036.1">
    <property type="nucleotide sequence ID" value="NZ_JADCKC010000002.1"/>
</dbReference>
<dbReference type="PANTHER" id="PTHR34580:SF1">
    <property type="entry name" value="PROTEIN PAFC"/>
    <property type="match status" value="1"/>
</dbReference>
<evidence type="ECO:0000313" key="4">
    <source>
        <dbReference type="Proteomes" id="UP000768567"/>
    </source>
</evidence>
<dbReference type="InterPro" id="IPR057727">
    <property type="entry name" value="WCX_dom"/>
</dbReference>
<protein>
    <submittedName>
        <fullName evidence="3">WYL domain-containing protein</fullName>
    </submittedName>
</protein>
<dbReference type="PROSITE" id="PS52050">
    <property type="entry name" value="WYL"/>
    <property type="match status" value="1"/>
</dbReference>
<sequence>MSRKEGQKLKLLALIEILARETDEKHPLSVPRLVELLAQRGIEAERKSIYADIDTLNDLPGGRFEILQRRGRGGGYYMADTPFELAELKLLVDAVYTSKFITARKSKALIEKLGQFTSKWQQAELSRSVLVSGRIKSQDEKILYTVDTLHRAITAGVQVRFKYCDWTLDKRMVPRHDGKFYQVSPWTLVWENGNYYLIAYTDGQLKHFRVDKMARAEELPDAPREGADAYAGFDVNTYTQQLFGMFNGPAKKVTLRCENRLAGAMIDRFGTEPTLVPRPDGEQFDLTVTVQVSPQFFGWVAGFAGGVEIVGPADVRAEMKKVLDLLQQRYR</sequence>
<dbReference type="Pfam" id="PF25583">
    <property type="entry name" value="WCX"/>
    <property type="match status" value="1"/>
</dbReference>
<name>A0ABR9R380_9FIRM</name>
<dbReference type="Proteomes" id="UP000768567">
    <property type="component" value="Unassembled WGS sequence"/>
</dbReference>
<dbReference type="Pfam" id="PF13280">
    <property type="entry name" value="WYL"/>
    <property type="match status" value="1"/>
</dbReference>
<dbReference type="PANTHER" id="PTHR34580">
    <property type="match status" value="1"/>
</dbReference>
<dbReference type="InterPro" id="IPR051534">
    <property type="entry name" value="CBASS_pafABC_assoc_protein"/>
</dbReference>
<reference evidence="3 4" key="1">
    <citation type="submission" date="2020-10" db="EMBL/GenBank/DDBJ databases">
        <title>ChiBAC.</title>
        <authorList>
            <person name="Zenner C."/>
            <person name="Hitch T.C.A."/>
            <person name="Clavel T."/>
        </authorList>
    </citation>
    <scope>NUCLEOTIDE SEQUENCE [LARGE SCALE GENOMIC DNA]</scope>
    <source>
        <strain evidence="3 4">DSM 109015</strain>
    </source>
</reference>
<dbReference type="InterPro" id="IPR026881">
    <property type="entry name" value="WYL_dom"/>
</dbReference>
<gene>
    <name evidence="3" type="ORF">INF35_07305</name>
</gene>
<keyword evidence="4" id="KW-1185">Reference proteome</keyword>
<comment type="caution">
    <text evidence="3">The sequence shown here is derived from an EMBL/GenBank/DDBJ whole genome shotgun (WGS) entry which is preliminary data.</text>
</comment>
<evidence type="ECO:0000259" key="1">
    <source>
        <dbReference type="Pfam" id="PF13280"/>
    </source>
</evidence>
<dbReference type="EMBL" id="JADCKC010000002">
    <property type="protein sequence ID" value="MBE5037588.1"/>
    <property type="molecule type" value="Genomic_DNA"/>
</dbReference>
<accession>A0ABR9R380</accession>
<organism evidence="3 4">
    <name type="scientific">Gemmiger gallinarum</name>
    <dbReference type="NCBI Taxonomy" id="2779354"/>
    <lineage>
        <taxon>Bacteria</taxon>
        <taxon>Bacillati</taxon>
        <taxon>Bacillota</taxon>
        <taxon>Clostridia</taxon>
        <taxon>Eubacteriales</taxon>
        <taxon>Gemmiger</taxon>
    </lineage>
</organism>
<feature type="domain" description="WYL" evidence="1">
    <location>
        <begin position="146"/>
        <end position="217"/>
    </location>
</feature>
<proteinExistence type="predicted"/>
<evidence type="ECO:0000313" key="3">
    <source>
        <dbReference type="EMBL" id="MBE5037588.1"/>
    </source>
</evidence>
<feature type="domain" description="WCX" evidence="2">
    <location>
        <begin position="252"/>
        <end position="322"/>
    </location>
</feature>